<evidence type="ECO:0000313" key="3">
    <source>
        <dbReference type="EMBL" id="VEW11590.1"/>
    </source>
</evidence>
<dbReference type="InterPro" id="IPR050484">
    <property type="entry name" value="Transf_Hexapept/Carb_Anhydrase"/>
</dbReference>
<dbReference type="PANTHER" id="PTHR13061">
    <property type="entry name" value="DYNACTIN SUBUNIT P25"/>
    <property type="match status" value="1"/>
</dbReference>
<dbReference type="EMBL" id="LQQR01000012">
    <property type="protein sequence ID" value="KZE22114.1"/>
    <property type="molecule type" value="Genomic_DNA"/>
</dbReference>
<dbReference type="CDD" id="cd04645">
    <property type="entry name" value="LbH_gamma_CA_like"/>
    <property type="match status" value="1"/>
</dbReference>
<dbReference type="InterPro" id="IPR047324">
    <property type="entry name" value="LbH_gamma_CA-like"/>
</dbReference>
<evidence type="ECO:0000313" key="5">
    <source>
        <dbReference type="Proteomes" id="UP000386281"/>
    </source>
</evidence>
<dbReference type="GeneID" id="99772399"/>
<dbReference type="AlphaFoldDB" id="A0A165EAL0"/>
<reference evidence="2 6" key="4">
    <citation type="submission" date="2020-12" db="EMBL/GenBank/DDBJ databases">
        <title>FDA dAtabase for Regulatory Grade micrObial Sequences (FDA-ARGOS): Supporting development and validation of Infectious Disease Dx tests.</title>
        <authorList>
            <person name="Sproer C."/>
            <person name="Gronow S."/>
            <person name="Severitt S."/>
            <person name="Schroder I."/>
            <person name="Tallon L."/>
            <person name="Sadzewicz L."/>
            <person name="Zhao X."/>
            <person name="Boylan J."/>
            <person name="Ott S."/>
            <person name="Bowen H."/>
            <person name="Vavikolanu K."/>
            <person name="Mehta A."/>
            <person name="Aluvathingal J."/>
            <person name="Nadendla S."/>
            <person name="Lowell S."/>
            <person name="Myers T."/>
            <person name="Yan Y."/>
            <person name="Sichtig H."/>
        </authorList>
    </citation>
    <scope>NUCLEOTIDE SEQUENCE [LARGE SCALE GENOMIC DNA]</scope>
    <source>
        <strain evidence="2 6">FDAARGOS_902</strain>
    </source>
</reference>
<gene>
    <name evidence="3" type="primary">yrdA</name>
    <name evidence="1" type="ORF">AVW13_01075</name>
    <name evidence="2" type="ORF">I6G59_10295</name>
    <name evidence="3" type="ORF">NCTC12391_00765</name>
</gene>
<reference evidence="3 5" key="3">
    <citation type="submission" date="2019-02" db="EMBL/GenBank/DDBJ databases">
        <authorList>
            <consortium name="Pathogen Informatics"/>
        </authorList>
    </citation>
    <scope>NUCLEOTIDE SEQUENCE [LARGE SCALE GENOMIC DNA]</scope>
    <source>
        <strain evidence="3 5">3012STDY7078520</strain>
    </source>
</reference>
<reference evidence="1" key="2">
    <citation type="submission" date="2016-01" db="EMBL/GenBank/DDBJ databases">
        <authorList>
            <person name="Hong K.W."/>
        </authorList>
    </citation>
    <scope>NUCLEOTIDE SEQUENCE</scope>
    <source>
        <strain evidence="1">M40</strain>
    </source>
</reference>
<dbReference type="KEGG" id="bcau:I6G59_10295"/>
<dbReference type="Proteomes" id="UP000386281">
    <property type="component" value="Unassembled WGS sequence"/>
</dbReference>
<organism evidence="1 4">
    <name type="scientific">Brevibacterium casei</name>
    <dbReference type="NCBI Taxonomy" id="33889"/>
    <lineage>
        <taxon>Bacteria</taxon>
        <taxon>Bacillati</taxon>
        <taxon>Actinomycetota</taxon>
        <taxon>Actinomycetes</taxon>
        <taxon>Micrococcales</taxon>
        <taxon>Brevibacteriaceae</taxon>
        <taxon>Brevibacterium</taxon>
    </lineage>
</organism>
<dbReference type="Proteomes" id="UP000594979">
    <property type="component" value="Chromosome"/>
</dbReference>
<reference evidence="4" key="1">
    <citation type="submission" date="2016-01" db="EMBL/GenBank/DDBJ databases">
        <title>Draft genome of Chromobacterium sp. F49.</title>
        <authorList>
            <person name="Hong K.W."/>
        </authorList>
    </citation>
    <scope>NUCLEOTIDE SEQUENCE [LARGE SCALE GENOMIC DNA]</scope>
    <source>
        <strain evidence="4">M40</strain>
    </source>
</reference>
<evidence type="ECO:0000313" key="1">
    <source>
        <dbReference type="EMBL" id="KZE22114.1"/>
    </source>
</evidence>
<evidence type="ECO:0000313" key="4">
    <source>
        <dbReference type="Proteomes" id="UP000076612"/>
    </source>
</evidence>
<dbReference type="PANTHER" id="PTHR13061:SF29">
    <property type="entry name" value="GAMMA CARBONIC ANHYDRASE-LIKE 1, MITOCHONDRIAL-RELATED"/>
    <property type="match status" value="1"/>
</dbReference>
<dbReference type="EMBL" id="CP065682">
    <property type="protein sequence ID" value="QPS32416.1"/>
    <property type="molecule type" value="Genomic_DNA"/>
</dbReference>
<name>A0A165EAL0_9MICO</name>
<dbReference type="EMBL" id="CAACXN010000014">
    <property type="protein sequence ID" value="VEW11590.1"/>
    <property type="molecule type" value="Genomic_DNA"/>
</dbReference>
<accession>A0A165EAL0</accession>
<dbReference type="SUPFAM" id="SSF51161">
    <property type="entry name" value="Trimeric LpxA-like enzymes"/>
    <property type="match status" value="1"/>
</dbReference>
<sequence>MTDSQARIISVGGHTPQIDPGAFVAAGATLVGDVHVKRGAGIFYGCVLRAEKAPITIGEDSNVQDNTVMHTDEGKPVVIGKRVSIGHQALVHGARVDDDVLIGMHATVLNDAHIGTESLIAAGTVVLEGTDIPPRSLVAGVPGKVRRAMSDDAVEKVRANAQSYVTLSALHRDTAEVVDFAEATAAGAGSAAGSDAAEGTEA</sequence>
<evidence type="ECO:0000313" key="2">
    <source>
        <dbReference type="EMBL" id="QPS32416.1"/>
    </source>
</evidence>
<dbReference type="Gene3D" id="2.160.10.10">
    <property type="entry name" value="Hexapeptide repeat proteins"/>
    <property type="match status" value="1"/>
</dbReference>
<proteinExistence type="predicted"/>
<dbReference type="RefSeq" id="WP_063249416.1">
    <property type="nucleotide sequence ID" value="NZ_CAACXN010000014.1"/>
</dbReference>
<dbReference type="STRING" id="33889.AVW13_01075"/>
<protein>
    <submittedName>
        <fullName evidence="3">Carnitine operon protein CaiE</fullName>
    </submittedName>
    <submittedName>
        <fullName evidence="1">Gamma carbonic anhydrase family protein</fullName>
    </submittedName>
</protein>
<dbReference type="Proteomes" id="UP000076612">
    <property type="component" value="Unassembled WGS sequence"/>
</dbReference>
<evidence type="ECO:0000313" key="6">
    <source>
        <dbReference type="Proteomes" id="UP000594979"/>
    </source>
</evidence>
<dbReference type="InterPro" id="IPR011004">
    <property type="entry name" value="Trimer_LpxA-like_sf"/>
</dbReference>